<dbReference type="EMBL" id="JAMSHA010000006">
    <property type="protein sequence ID" value="MCV2223691.1"/>
    <property type="molecule type" value="Genomic_DNA"/>
</dbReference>
<keyword evidence="4" id="KW-1185">Reference proteome</keyword>
<dbReference type="Gene3D" id="2.170.270.10">
    <property type="entry name" value="SET domain"/>
    <property type="match status" value="1"/>
</dbReference>
<feature type="domain" description="SET" evidence="2">
    <location>
        <begin position="359"/>
        <end position="514"/>
    </location>
</feature>
<evidence type="ECO:0000313" key="4">
    <source>
        <dbReference type="Proteomes" id="UP001063475"/>
    </source>
</evidence>
<comment type="caution">
    <text evidence="3">The sequence shown here is derived from an EMBL/GenBank/DDBJ whole genome shotgun (WGS) entry which is preliminary data.</text>
</comment>
<proteinExistence type="predicted"/>
<feature type="region of interest" description="Disordered" evidence="1">
    <location>
        <begin position="1"/>
        <end position="42"/>
    </location>
</feature>
<evidence type="ECO:0000259" key="2">
    <source>
        <dbReference type="PROSITE" id="PS50280"/>
    </source>
</evidence>
<evidence type="ECO:0000256" key="1">
    <source>
        <dbReference type="SAM" id="MobiDB-lite"/>
    </source>
</evidence>
<dbReference type="InterPro" id="IPR001214">
    <property type="entry name" value="SET_dom"/>
</dbReference>
<dbReference type="RefSeq" id="WP_263470926.1">
    <property type="nucleotide sequence ID" value="NZ_JAMSHA010000006.1"/>
</dbReference>
<accession>A0ABT2Y0H3</accession>
<dbReference type="InterPro" id="IPR046341">
    <property type="entry name" value="SET_dom_sf"/>
</dbReference>
<feature type="compositionally biased region" description="Polar residues" evidence="1">
    <location>
        <begin position="1"/>
        <end position="12"/>
    </location>
</feature>
<name>A0ABT2Y0H3_9PSED</name>
<organism evidence="3 4">
    <name type="scientific">Pseudomonas mercuritolerans</name>
    <dbReference type="NCBI Taxonomy" id="2951809"/>
    <lineage>
        <taxon>Bacteria</taxon>
        <taxon>Pseudomonadati</taxon>
        <taxon>Pseudomonadota</taxon>
        <taxon>Gammaproteobacteria</taxon>
        <taxon>Pseudomonadales</taxon>
        <taxon>Pseudomonadaceae</taxon>
        <taxon>Pseudomonas</taxon>
    </lineage>
</organism>
<protein>
    <recommendedName>
        <fullName evidence="2">SET domain-containing protein</fullName>
    </recommendedName>
</protein>
<evidence type="ECO:0000313" key="3">
    <source>
        <dbReference type="EMBL" id="MCV2223691.1"/>
    </source>
</evidence>
<reference evidence="3" key="1">
    <citation type="submission" date="2022-06" db="EMBL/GenBank/DDBJ databases">
        <title>De novo draft assembly of the Pseudomonas mercurotoleraris sp. nov., isolated from the plants rhizosphere.</title>
        <authorList>
            <person name="Robas M."/>
            <person name="Gonzalez D."/>
            <person name="Fernandez V.M."/>
            <person name="Luna L."/>
            <person name="Provanza A."/>
            <person name="Jimenez P.A."/>
        </authorList>
    </citation>
    <scope>NUCLEOTIDE SEQUENCE</scope>
    <source>
        <strain evidence="3">SAICEUPSM</strain>
    </source>
</reference>
<feature type="compositionally biased region" description="Polar residues" evidence="1">
    <location>
        <begin position="32"/>
        <end position="42"/>
    </location>
</feature>
<gene>
    <name evidence="3" type="ORF">ND528_19140</name>
</gene>
<dbReference type="PROSITE" id="PS50280">
    <property type="entry name" value="SET"/>
    <property type="match status" value="1"/>
</dbReference>
<dbReference type="Proteomes" id="UP001063475">
    <property type="component" value="Unassembled WGS sequence"/>
</dbReference>
<sequence length="525" mass="56507">MPVKSKSSTTVRGTADVESLQRSVSDVPPVRSETQVHSTSDIVSQGVGVASASGKSAVEARVTTTSSRVQVHGATSASSVRTDTTALSLDDYLIPAQVALSSADAQGFRVFKGRRYVDIHAGGSVQVSVDPVTGQHRARLSSEINPSGPVLVRGPESDIWYPLDTSESIVFRSAGSKAQEIEFNGKRYFTAPRPDAGDGQHHVLRVLDPNNPSALVSSGIIAAPDALGVWKRRGRKGGMQGEESDEEYVLAAEFAPRKSSADEVFEMASESMPFKPYTAEESSIMRQPVPYSAANNQLGSYNRANNGRYPIRGADGQPMYIKAIEGSSTLVNGNVYAVTPVMPYLKAGGFENVARLYEEKLQLRTFTEADIVVPGEKALVGQSMVVANRRIVKGEVIGVYGGDLVPHVFLSREEQVFAMTAATGIAIESGRAREVKIAIVGDNIVSRINTNFVFNKEGRPIRQAPAGYNVETVPFAVEVEDRSGGQAVRRGLDLSTVFATADIPAGQELRLNYNYSPRDMQLFFG</sequence>